<accession>A0A0A8YJ07</accession>
<reference evidence="1" key="2">
    <citation type="journal article" date="2015" name="Data Brief">
        <title>Shoot transcriptome of the giant reed, Arundo donax.</title>
        <authorList>
            <person name="Barrero R.A."/>
            <person name="Guerrero F.D."/>
            <person name="Moolhuijzen P."/>
            <person name="Goolsby J.A."/>
            <person name="Tidwell J."/>
            <person name="Bellgard S.E."/>
            <person name="Bellgard M.I."/>
        </authorList>
    </citation>
    <scope>NUCLEOTIDE SEQUENCE</scope>
    <source>
        <tissue evidence="1">Shoot tissue taken approximately 20 cm above the soil surface</tissue>
    </source>
</reference>
<organism evidence="1">
    <name type="scientific">Arundo donax</name>
    <name type="common">Giant reed</name>
    <name type="synonym">Donax arundinaceus</name>
    <dbReference type="NCBI Taxonomy" id="35708"/>
    <lineage>
        <taxon>Eukaryota</taxon>
        <taxon>Viridiplantae</taxon>
        <taxon>Streptophyta</taxon>
        <taxon>Embryophyta</taxon>
        <taxon>Tracheophyta</taxon>
        <taxon>Spermatophyta</taxon>
        <taxon>Magnoliopsida</taxon>
        <taxon>Liliopsida</taxon>
        <taxon>Poales</taxon>
        <taxon>Poaceae</taxon>
        <taxon>PACMAD clade</taxon>
        <taxon>Arundinoideae</taxon>
        <taxon>Arundineae</taxon>
        <taxon>Arundo</taxon>
    </lineage>
</organism>
<name>A0A0A8YJ07_ARUDO</name>
<sequence length="27" mass="2917">MGSNDMVIGCVLLARSPKSRARERGGR</sequence>
<reference evidence="1" key="1">
    <citation type="submission" date="2014-09" db="EMBL/GenBank/DDBJ databases">
        <authorList>
            <person name="Magalhaes I.L.F."/>
            <person name="Oliveira U."/>
            <person name="Santos F.R."/>
            <person name="Vidigal T.H.D.A."/>
            <person name="Brescovit A.D."/>
            <person name="Santos A.J."/>
        </authorList>
    </citation>
    <scope>NUCLEOTIDE SEQUENCE</scope>
    <source>
        <tissue evidence="1">Shoot tissue taken approximately 20 cm above the soil surface</tissue>
    </source>
</reference>
<proteinExistence type="predicted"/>
<dbReference type="AlphaFoldDB" id="A0A0A8YJ07"/>
<dbReference type="EMBL" id="GBRH01272352">
    <property type="protein sequence ID" value="JAD25543.1"/>
    <property type="molecule type" value="Transcribed_RNA"/>
</dbReference>
<evidence type="ECO:0000313" key="1">
    <source>
        <dbReference type="EMBL" id="JAD25543.1"/>
    </source>
</evidence>
<protein>
    <submittedName>
        <fullName evidence="1">Uncharacterized protein</fullName>
    </submittedName>
</protein>